<name>A0ABV6YKG6_UNCEI</name>
<evidence type="ECO:0000313" key="2">
    <source>
        <dbReference type="Proteomes" id="UP001593833"/>
    </source>
</evidence>
<sequence length="73" mass="7894">MGCHLIRRQTLINQQKWAEAAAHHVEALVLDASEAQGLGRLARLLAACPETSVRDGHSWDVFLSAPDCASKTA</sequence>
<dbReference type="Proteomes" id="UP001593833">
    <property type="component" value="Unassembled WGS sequence"/>
</dbReference>
<accession>A0ABV6YKG6</accession>
<dbReference type="EMBL" id="JBHPKH010000042">
    <property type="protein sequence ID" value="MFC1572826.1"/>
    <property type="molecule type" value="Genomic_DNA"/>
</dbReference>
<comment type="caution">
    <text evidence="1">The sequence shown here is derived from an EMBL/GenBank/DDBJ whole genome shotgun (WGS) entry which is preliminary data.</text>
</comment>
<keyword evidence="2" id="KW-1185">Reference proteome</keyword>
<protein>
    <submittedName>
        <fullName evidence="1">Uncharacterized protein</fullName>
    </submittedName>
</protein>
<organism evidence="1 2">
    <name type="scientific">Eiseniibacteriota bacterium</name>
    <dbReference type="NCBI Taxonomy" id="2212470"/>
    <lineage>
        <taxon>Bacteria</taxon>
        <taxon>Candidatus Eiseniibacteriota</taxon>
    </lineage>
</organism>
<gene>
    <name evidence="1" type="ORF">ACFL6M_04425</name>
</gene>
<proteinExistence type="predicted"/>
<reference evidence="1 2" key="1">
    <citation type="submission" date="2024-09" db="EMBL/GenBank/DDBJ databases">
        <authorList>
            <person name="D'Angelo T."/>
        </authorList>
    </citation>
    <scope>NUCLEOTIDE SEQUENCE [LARGE SCALE GENOMIC DNA]</scope>
    <source>
        <strain evidence="1">SAG AM-320-E07</strain>
    </source>
</reference>
<evidence type="ECO:0000313" key="1">
    <source>
        <dbReference type="EMBL" id="MFC1572826.1"/>
    </source>
</evidence>